<sequence>MNIMKNIVIGLLLMLVSFTAQAQEKKSKNAKYNIEVNGNCEMCKKRIEKAAFSVSGVKSAEWHIDDHQLHLIINEEKCLLIDVKKAIAKVGHDTDEVKATDEDYEKLHGCCMYERK</sequence>
<dbReference type="InterPro" id="IPR006121">
    <property type="entry name" value="HMA_dom"/>
</dbReference>
<evidence type="ECO:0000313" key="4">
    <source>
        <dbReference type="Proteomes" id="UP001500968"/>
    </source>
</evidence>
<evidence type="ECO:0000259" key="2">
    <source>
        <dbReference type="PROSITE" id="PS50846"/>
    </source>
</evidence>
<reference evidence="4" key="1">
    <citation type="journal article" date="2019" name="Int. J. Syst. Evol. Microbiol.">
        <title>The Global Catalogue of Microorganisms (GCM) 10K type strain sequencing project: providing services to taxonomists for standard genome sequencing and annotation.</title>
        <authorList>
            <consortium name="The Broad Institute Genomics Platform"/>
            <consortium name="The Broad Institute Genome Sequencing Center for Infectious Disease"/>
            <person name="Wu L."/>
            <person name="Ma J."/>
        </authorList>
    </citation>
    <scope>NUCLEOTIDE SEQUENCE [LARGE SCALE GENOMIC DNA]</scope>
    <source>
        <strain evidence="4">JCM 17064</strain>
    </source>
</reference>
<dbReference type="SUPFAM" id="SSF55008">
    <property type="entry name" value="HMA, heavy metal-associated domain"/>
    <property type="match status" value="1"/>
</dbReference>
<proteinExistence type="predicted"/>
<feature type="chain" id="PRO_5045511354" evidence="1">
    <location>
        <begin position="23"/>
        <end position="116"/>
    </location>
</feature>
<protein>
    <submittedName>
        <fullName evidence="3">Cation transporter</fullName>
    </submittedName>
</protein>
<dbReference type="PROSITE" id="PS50846">
    <property type="entry name" value="HMA_2"/>
    <property type="match status" value="1"/>
</dbReference>
<evidence type="ECO:0000256" key="1">
    <source>
        <dbReference type="SAM" id="SignalP"/>
    </source>
</evidence>
<keyword evidence="4" id="KW-1185">Reference proteome</keyword>
<dbReference type="Proteomes" id="UP001500968">
    <property type="component" value="Unassembled WGS sequence"/>
</dbReference>
<dbReference type="Gene3D" id="3.30.70.100">
    <property type="match status" value="1"/>
</dbReference>
<dbReference type="EMBL" id="BAABCR010000015">
    <property type="protein sequence ID" value="GAA4036701.1"/>
    <property type="molecule type" value="Genomic_DNA"/>
</dbReference>
<accession>A0ABP7U8A8</accession>
<evidence type="ECO:0000313" key="3">
    <source>
        <dbReference type="EMBL" id="GAA4036701.1"/>
    </source>
</evidence>
<comment type="caution">
    <text evidence="3">The sequence shown here is derived from an EMBL/GenBank/DDBJ whole genome shotgun (WGS) entry which is preliminary data.</text>
</comment>
<keyword evidence="1" id="KW-0732">Signal</keyword>
<organism evidence="3 4">
    <name type="scientific">Flavobacterium cheonhonense</name>
    <dbReference type="NCBI Taxonomy" id="706185"/>
    <lineage>
        <taxon>Bacteria</taxon>
        <taxon>Pseudomonadati</taxon>
        <taxon>Bacteroidota</taxon>
        <taxon>Flavobacteriia</taxon>
        <taxon>Flavobacteriales</taxon>
        <taxon>Flavobacteriaceae</taxon>
        <taxon>Flavobacterium</taxon>
    </lineage>
</organism>
<gene>
    <name evidence="3" type="ORF">GCM10022386_22880</name>
</gene>
<feature type="signal peptide" evidence="1">
    <location>
        <begin position="1"/>
        <end position="22"/>
    </location>
</feature>
<feature type="domain" description="HMA" evidence="2">
    <location>
        <begin position="29"/>
        <end position="95"/>
    </location>
</feature>
<name>A0ABP7U8A8_9FLAO</name>
<dbReference type="InterPro" id="IPR036163">
    <property type="entry name" value="HMA_dom_sf"/>
</dbReference>